<dbReference type="EMBL" id="CP063356">
    <property type="protein sequence ID" value="QOY36994.1"/>
    <property type="molecule type" value="Genomic_DNA"/>
</dbReference>
<sequence length="63" mass="7549">MKTAIVAKKSRKKQPTNFYQYKIDSQIAALNKKYDELKRKMEEQHLENINSDELLLKYFRRGG</sequence>
<reference evidence="2 3" key="3">
    <citation type="journal article" date="2019" name="Int. J. Syst. Evol. Microbiol.">
        <title>Anaerobacillus isosaccharinicus sp. nov., an alkaliphilic bacterium which degrades isosaccharinic acid.</title>
        <authorList>
            <person name="Bassil N.M."/>
            <person name="Lloyd J.R."/>
        </authorList>
    </citation>
    <scope>NUCLEOTIDE SEQUENCE [LARGE SCALE GENOMIC DNA]</scope>
    <source>
        <strain evidence="2 3">NB2006</strain>
    </source>
</reference>
<reference evidence="1 3" key="1">
    <citation type="submission" date="2016-10" db="EMBL/GenBank/DDBJ databases">
        <title>Draft genome sequences of four alkaliphilic bacteria belonging to the Anaerobacillus genus.</title>
        <authorList>
            <person name="Bassil N.M."/>
            <person name="Lloyd J.R."/>
        </authorList>
    </citation>
    <scope>NUCLEOTIDE SEQUENCE [LARGE SCALE GENOMIC DNA]</scope>
    <source>
        <strain evidence="1 3">NB2006</strain>
    </source>
</reference>
<evidence type="ECO:0000313" key="1">
    <source>
        <dbReference type="EMBL" id="OIJ23110.1"/>
    </source>
</evidence>
<dbReference type="EMBL" id="LQXD01000004">
    <property type="protein sequence ID" value="OIJ23110.1"/>
    <property type="molecule type" value="Genomic_DNA"/>
</dbReference>
<reference evidence="2" key="4">
    <citation type="submission" date="2020-10" db="EMBL/GenBank/DDBJ databases">
        <authorList>
            <person name="Bassil N.M."/>
            <person name="Lloyd J.R."/>
        </authorList>
    </citation>
    <scope>NUCLEOTIDE SEQUENCE</scope>
    <source>
        <strain evidence="2">NB2006</strain>
    </source>
</reference>
<reference evidence="2 3" key="2">
    <citation type="journal article" date="2017" name="Genome Announc.">
        <title>Draft Genome Sequences of Four Alkaliphilic Bacteria Belonging to the Anaerobacillus Genus.</title>
        <authorList>
            <person name="Bassil N.M."/>
            <person name="Lloyd J.R."/>
        </authorList>
    </citation>
    <scope>NUCLEOTIDE SEQUENCE [LARGE SCALE GENOMIC DNA]</scope>
    <source>
        <strain evidence="2 3">NB2006</strain>
    </source>
</reference>
<gene>
    <name evidence="2" type="ORF">AWH56_004925</name>
    <name evidence="1" type="ORF">AWH56_02055</name>
</gene>
<organism evidence="1 3">
    <name type="scientific">Anaerobacillus isosaccharinicus</name>
    <dbReference type="NCBI Taxonomy" id="1532552"/>
    <lineage>
        <taxon>Bacteria</taxon>
        <taxon>Bacillati</taxon>
        <taxon>Bacillota</taxon>
        <taxon>Bacilli</taxon>
        <taxon>Bacillales</taxon>
        <taxon>Bacillaceae</taxon>
        <taxon>Anaerobacillus</taxon>
    </lineage>
</organism>
<proteinExistence type="predicted"/>
<dbReference type="OrthoDB" id="2914959at2"/>
<evidence type="ECO:0000313" key="2">
    <source>
        <dbReference type="EMBL" id="QOY36994.1"/>
    </source>
</evidence>
<accession>A0A1S2MER2</accession>
<name>A0A1S2MER2_9BACI</name>
<dbReference type="Proteomes" id="UP000180175">
    <property type="component" value="Chromosome"/>
</dbReference>
<keyword evidence="3" id="KW-1185">Reference proteome</keyword>
<dbReference type="KEGG" id="aia:AWH56_004925"/>
<dbReference type="RefSeq" id="WP_071315601.1">
    <property type="nucleotide sequence ID" value="NZ_CP063356.2"/>
</dbReference>
<protein>
    <submittedName>
        <fullName evidence="1">Uncharacterized protein</fullName>
    </submittedName>
</protein>
<dbReference type="AlphaFoldDB" id="A0A1S2MER2"/>
<evidence type="ECO:0000313" key="3">
    <source>
        <dbReference type="Proteomes" id="UP000180175"/>
    </source>
</evidence>